<keyword evidence="4" id="KW-0645">Protease</keyword>
<dbReference type="EC" id="3.4.16.4" evidence="4"/>
<dbReference type="EMBL" id="CP121208">
    <property type="protein sequence ID" value="WFM83132.1"/>
    <property type="molecule type" value="Genomic_DNA"/>
</dbReference>
<dbReference type="RefSeq" id="WP_278012557.1">
    <property type="nucleotide sequence ID" value="NZ_CP121208.1"/>
</dbReference>
<dbReference type="Gene3D" id="3.40.710.10">
    <property type="entry name" value="DD-peptidase/beta-lactamase superfamily"/>
    <property type="match status" value="2"/>
</dbReference>
<name>A0ABY8FY10_9ACTO</name>
<evidence type="ECO:0000313" key="5">
    <source>
        <dbReference type="Proteomes" id="UP001215216"/>
    </source>
</evidence>
<dbReference type="Pfam" id="PF02113">
    <property type="entry name" value="Peptidase_S13"/>
    <property type="match status" value="2"/>
</dbReference>
<gene>
    <name evidence="4" type="primary">dacB</name>
    <name evidence="4" type="ORF">P7079_06985</name>
</gene>
<organism evidence="4 5">
    <name type="scientific">Arcanobacterium canis</name>
    <dbReference type="NCBI Taxonomy" id="999183"/>
    <lineage>
        <taxon>Bacteria</taxon>
        <taxon>Bacillati</taxon>
        <taxon>Actinomycetota</taxon>
        <taxon>Actinomycetes</taxon>
        <taxon>Actinomycetales</taxon>
        <taxon>Actinomycetaceae</taxon>
        <taxon>Arcanobacterium</taxon>
    </lineage>
</organism>
<evidence type="ECO:0000313" key="4">
    <source>
        <dbReference type="EMBL" id="WFM83132.1"/>
    </source>
</evidence>
<feature type="signal peptide" evidence="3">
    <location>
        <begin position="1"/>
        <end position="22"/>
    </location>
</feature>
<feature type="chain" id="PRO_5046487565" evidence="3">
    <location>
        <begin position="23"/>
        <end position="441"/>
    </location>
</feature>
<evidence type="ECO:0000256" key="2">
    <source>
        <dbReference type="ARBA" id="ARBA00022801"/>
    </source>
</evidence>
<protein>
    <submittedName>
        <fullName evidence="4">D-alanyl-D-alanine carboxypeptidase/D-alanyl-D-alanine-endopeptidase</fullName>
        <ecNumber evidence="4">3.4.16.4</ecNumber>
    </submittedName>
</protein>
<keyword evidence="3" id="KW-0732">Signal</keyword>
<proteinExistence type="inferred from homology"/>
<dbReference type="NCBIfam" id="TIGR00666">
    <property type="entry name" value="PBP4"/>
    <property type="match status" value="1"/>
</dbReference>
<dbReference type="PANTHER" id="PTHR30023:SF0">
    <property type="entry name" value="PENICILLIN-SENSITIVE CARBOXYPEPTIDASE A"/>
    <property type="match status" value="1"/>
</dbReference>
<dbReference type="InterPro" id="IPR012338">
    <property type="entry name" value="Beta-lactam/transpept-like"/>
</dbReference>
<reference evidence="4 5" key="1">
    <citation type="submission" date="2023-03" db="EMBL/GenBank/DDBJ databases">
        <title>Complete genome of Arcanobacterium canis strain DSM 25104 isolated in 2010 from a canine otitis externa in Germany.</title>
        <authorList>
            <person name="Borowiak M."/>
            <person name="Kreitlow A."/>
            <person name="Malorny B."/>
            <person name="Laemmler C."/>
            <person name="Prenger-Berninghoff E."/>
            <person name="Ploetz M."/>
            <person name="Abdulmawjood A."/>
        </authorList>
    </citation>
    <scope>NUCLEOTIDE SEQUENCE [LARGE SCALE GENOMIC DNA]</scope>
    <source>
        <strain evidence="4 5">DSM 25104</strain>
    </source>
</reference>
<accession>A0ABY8FY10</accession>
<keyword evidence="5" id="KW-1185">Reference proteome</keyword>
<dbReference type="PANTHER" id="PTHR30023">
    <property type="entry name" value="D-ALANYL-D-ALANINE CARBOXYPEPTIDASE"/>
    <property type="match status" value="1"/>
</dbReference>
<evidence type="ECO:0000256" key="3">
    <source>
        <dbReference type="SAM" id="SignalP"/>
    </source>
</evidence>
<keyword evidence="4" id="KW-0121">Carboxypeptidase</keyword>
<dbReference type="SUPFAM" id="SSF56601">
    <property type="entry name" value="beta-lactamase/transpeptidase-like"/>
    <property type="match status" value="1"/>
</dbReference>
<dbReference type="InterPro" id="IPR000667">
    <property type="entry name" value="Peptidase_S13"/>
</dbReference>
<sequence length="441" mass="46033">MKSRVLISVCALVLGGYAIADAWDVVPGILTVAPAQTPAAPYAAPTSVDSRFVPAPPSSAQVEKAIEKFVKNGRFSGHASIAVADPLTGQTIAEYNPTQPTTPASNMKLVTALTALNVLGPQRTLPTTTALAGNTVYLVGGGDTLLSAGPGDPHVTEGRASIEQLARHTAAELKKSGTRKVNIAVDSSLFEGASYHHDLDKGDYIYVMELQPIAIDEGRVNGKYAPHPDLRAAQAFARALTKAGIEAGEPQRATAPSDARALATVESAPVRELVELMLKQSDNTIAEALGRLVAKEKGQPATFEGAATAAKEYLRELGCDVTGAVFSSSSGLSTTDRLTARLQSQILLHVWNQPSASAIGPGLPISALDGTLRKRMIGTDLAGIVRAKTGTLITANSLSGYMQTAKGQPLVFSVLIDNITEGASPGMRSVIDSFLADLYAL</sequence>
<evidence type="ECO:0000256" key="1">
    <source>
        <dbReference type="ARBA" id="ARBA00006096"/>
    </source>
</evidence>
<keyword evidence="2 4" id="KW-0378">Hydrolase</keyword>
<dbReference type="GO" id="GO:0009002">
    <property type="term" value="F:serine-type D-Ala-D-Ala carboxypeptidase activity"/>
    <property type="evidence" value="ECO:0007669"/>
    <property type="project" value="UniProtKB-EC"/>
</dbReference>
<dbReference type="PRINTS" id="PR00922">
    <property type="entry name" value="DADACBPTASE3"/>
</dbReference>
<comment type="similarity">
    <text evidence="1">Belongs to the peptidase S13 family.</text>
</comment>
<dbReference type="Proteomes" id="UP001215216">
    <property type="component" value="Chromosome"/>
</dbReference>